<organism evidence="1 2">
    <name type="scientific">Aspergillus tubingensis (strain CBS 134.48)</name>
    <dbReference type="NCBI Taxonomy" id="767770"/>
    <lineage>
        <taxon>Eukaryota</taxon>
        <taxon>Fungi</taxon>
        <taxon>Dikarya</taxon>
        <taxon>Ascomycota</taxon>
        <taxon>Pezizomycotina</taxon>
        <taxon>Eurotiomycetes</taxon>
        <taxon>Eurotiomycetidae</taxon>
        <taxon>Eurotiales</taxon>
        <taxon>Aspergillaceae</taxon>
        <taxon>Aspergillus</taxon>
        <taxon>Aspergillus subgen. Circumdati</taxon>
    </lineage>
</organism>
<dbReference type="EMBL" id="KV878177">
    <property type="protein sequence ID" value="OJI89316.1"/>
    <property type="molecule type" value="Genomic_DNA"/>
</dbReference>
<evidence type="ECO:0000313" key="1">
    <source>
        <dbReference type="EMBL" id="OJI89316.1"/>
    </source>
</evidence>
<proteinExistence type="predicted"/>
<evidence type="ECO:0000313" key="2">
    <source>
        <dbReference type="Proteomes" id="UP000184304"/>
    </source>
</evidence>
<dbReference type="VEuPathDB" id="FungiDB:ASPTUDRAFT_48882"/>
<gene>
    <name evidence="1" type="ORF">ASPTUDRAFT_48882</name>
</gene>
<protein>
    <submittedName>
        <fullName evidence="1">Uncharacterized protein</fullName>
    </submittedName>
</protein>
<dbReference type="AlphaFoldDB" id="A0A1L9NJ39"/>
<reference evidence="2" key="1">
    <citation type="journal article" date="2017" name="Genome Biol.">
        <title>Comparative genomics reveals high biological diversity and specific adaptations in the industrially and medically important fungal genus Aspergillus.</title>
        <authorList>
            <person name="de Vries R.P."/>
            <person name="Riley R."/>
            <person name="Wiebenga A."/>
            <person name="Aguilar-Osorio G."/>
            <person name="Amillis S."/>
            <person name="Uchima C.A."/>
            <person name="Anderluh G."/>
            <person name="Asadollahi M."/>
            <person name="Askin M."/>
            <person name="Barry K."/>
            <person name="Battaglia E."/>
            <person name="Bayram O."/>
            <person name="Benocci T."/>
            <person name="Braus-Stromeyer S.A."/>
            <person name="Caldana C."/>
            <person name="Canovas D."/>
            <person name="Cerqueira G.C."/>
            <person name="Chen F."/>
            <person name="Chen W."/>
            <person name="Choi C."/>
            <person name="Clum A."/>
            <person name="Dos Santos R.A."/>
            <person name="Damasio A.R."/>
            <person name="Diallinas G."/>
            <person name="Emri T."/>
            <person name="Fekete E."/>
            <person name="Flipphi M."/>
            <person name="Freyberg S."/>
            <person name="Gallo A."/>
            <person name="Gournas C."/>
            <person name="Habgood R."/>
            <person name="Hainaut M."/>
            <person name="Harispe M.L."/>
            <person name="Henrissat B."/>
            <person name="Hilden K.S."/>
            <person name="Hope R."/>
            <person name="Hossain A."/>
            <person name="Karabika E."/>
            <person name="Karaffa L."/>
            <person name="Karanyi Z."/>
            <person name="Krasevec N."/>
            <person name="Kuo A."/>
            <person name="Kusch H."/>
            <person name="LaButti K."/>
            <person name="Lagendijk E.L."/>
            <person name="Lapidus A."/>
            <person name="Levasseur A."/>
            <person name="Lindquist E."/>
            <person name="Lipzen A."/>
            <person name="Logrieco A.F."/>
            <person name="MacCabe A."/>
            <person name="Maekelae M.R."/>
            <person name="Malavazi I."/>
            <person name="Melin P."/>
            <person name="Meyer V."/>
            <person name="Mielnichuk N."/>
            <person name="Miskei M."/>
            <person name="Molnar A.P."/>
            <person name="Mule G."/>
            <person name="Ngan C.Y."/>
            <person name="Orejas M."/>
            <person name="Orosz E."/>
            <person name="Ouedraogo J.P."/>
            <person name="Overkamp K.M."/>
            <person name="Park H.-S."/>
            <person name="Perrone G."/>
            <person name="Piumi F."/>
            <person name="Punt P.J."/>
            <person name="Ram A.F."/>
            <person name="Ramon A."/>
            <person name="Rauscher S."/>
            <person name="Record E."/>
            <person name="Riano-Pachon D.M."/>
            <person name="Robert V."/>
            <person name="Roehrig J."/>
            <person name="Ruller R."/>
            <person name="Salamov A."/>
            <person name="Salih N.S."/>
            <person name="Samson R.A."/>
            <person name="Sandor E."/>
            <person name="Sanguinetti M."/>
            <person name="Schuetze T."/>
            <person name="Sepcic K."/>
            <person name="Shelest E."/>
            <person name="Sherlock G."/>
            <person name="Sophianopoulou V."/>
            <person name="Squina F.M."/>
            <person name="Sun H."/>
            <person name="Susca A."/>
            <person name="Todd R.B."/>
            <person name="Tsang A."/>
            <person name="Unkles S.E."/>
            <person name="van de Wiele N."/>
            <person name="van Rossen-Uffink D."/>
            <person name="Oliveira J.V."/>
            <person name="Vesth T.C."/>
            <person name="Visser J."/>
            <person name="Yu J.-H."/>
            <person name="Zhou M."/>
            <person name="Andersen M.R."/>
            <person name="Archer D.B."/>
            <person name="Baker S.E."/>
            <person name="Benoit I."/>
            <person name="Brakhage A.A."/>
            <person name="Braus G.H."/>
            <person name="Fischer R."/>
            <person name="Frisvad J.C."/>
            <person name="Goldman G.H."/>
            <person name="Houbraken J."/>
            <person name="Oakley B."/>
            <person name="Pocsi I."/>
            <person name="Scazzocchio C."/>
            <person name="Seiboth B."/>
            <person name="vanKuyk P.A."/>
            <person name="Wortman J."/>
            <person name="Dyer P.S."/>
            <person name="Grigoriev I.V."/>
        </authorList>
    </citation>
    <scope>NUCLEOTIDE SEQUENCE [LARGE SCALE GENOMIC DNA]</scope>
    <source>
        <strain evidence="2">CBS 134.48</strain>
    </source>
</reference>
<accession>A0A1L9NJ39</accession>
<sequence length="61" mass="6772">MKWVQASAHPSWEGFHEAVTALVQKMAVNNATAVRAQAGVVEIPHLDISCWVKLGDWQKET</sequence>
<dbReference type="Proteomes" id="UP000184304">
    <property type="component" value="Unassembled WGS sequence"/>
</dbReference>
<keyword evidence="2" id="KW-1185">Reference proteome</keyword>
<name>A0A1L9NJ39_ASPTC</name>